<proteinExistence type="predicted"/>
<evidence type="ECO:0000313" key="3">
    <source>
        <dbReference type="Proteomes" id="UP000431177"/>
    </source>
</evidence>
<gene>
    <name evidence="2" type="ORF">F9950_11885</name>
</gene>
<evidence type="ECO:0000313" key="2">
    <source>
        <dbReference type="EMBL" id="KAB5326557.1"/>
    </source>
</evidence>
<dbReference type="EMBL" id="WCLA01000024">
    <property type="protein sequence ID" value="KAB5326557.1"/>
    <property type="molecule type" value="Genomic_DNA"/>
</dbReference>
<dbReference type="AlphaFoldDB" id="A0A7J5LLE7"/>
<evidence type="ECO:0000259" key="1">
    <source>
        <dbReference type="Pfam" id="PF09346"/>
    </source>
</evidence>
<dbReference type="Pfam" id="PF09346">
    <property type="entry name" value="SMI1_KNR4"/>
    <property type="match status" value="1"/>
</dbReference>
<comment type="caution">
    <text evidence="2">The sequence shown here is derived from an EMBL/GenBank/DDBJ whole genome shotgun (WGS) entry which is preliminary data.</text>
</comment>
<sequence length="195" mass="22454">MDIIKYIKEISIVKKIIICSSNQSVCQKEILKIEQYLSHKVPYETTAVLKKYQGCSFEDNVSFKVTNRIPILGDSKLLDFGIFLTLSESHYQIREILINNEDLFQKRFIPIIEATPGDYIAQDIITMEIYFISHDFDSQKESGKYKIAKSLTDFLLNLSISSDNNSHNIKSSNIINVSYSNDLLEMMANYKKNNS</sequence>
<dbReference type="Gene3D" id="3.40.1580.10">
    <property type="entry name" value="SMI1/KNR4-like"/>
    <property type="match status" value="1"/>
</dbReference>
<protein>
    <submittedName>
        <fullName evidence="2">Cell wall assembly protein</fullName>
    </submittedName>
</protein>
<dbReference type="InterPro" id="IPR018958">
    <property type="entry name" value="Knr4/Smi1-like_dom"/>
</dbReference>
<dbReference type="RefSeq" id="WP_151878307.1">
    <property type="nucleotide sequence ID" value="NZ_WCKZ01000023.1"/>
</dbReference>
<accession>A0A7J5LLE7</accession>
<organism evidence="2 3">
    <name type="scientific">Bacteroides stercoris</name>
    <dbReference type="NCBI Taxonomy" id="46506"/>
    <lineage>
        <taxon>Bacteria</taxon>
        <taxon>Pseudomonadati</taxon>
        <taxon>Bacteroidota</taxon>
        <taxon>Bacteroidia</taxon>
        <taxon>Bacteroidales</taxon>
        <taxon>Bacteroidaceae</taxon>
        <taxon>Bacteroides</taxon>
    </lineage>
</organism>
<dbReference type="SUPFAM" id="SSF160631">
    <property type="entry name" value="SMI1/KNR4-like"/>
    <property type="match status" value="1"/>
</dbReference>
<dbReference type="InterPro" id="IPR037883">
    <property type="entry name" value="Knr4/Smi1-like_sf"/>
</dbReference>
<name>A0A7J5LLE7_BACSE</name>
<dbReference type="Proteomes" id="UP000431177">
    <property type="component" value="Unassembled WGS sequence"/>
</dbReference>
<feature type="domain" description="Knr4/Smi1-like" evidence="1">
    <location>
        <begin position="27"/>
        <end position="156"/>
    </location>
</feature>
<reference evidence="2 3" key="1">
    <citation type="journal article" date="2019" name="Nat. Med.">
        <title>A library of human gut bacterial isolates paired with longitudinal multiomics data enables mechanistic microbiome research.</title>
        <authorList>
            <person name="Poyet M."/>
            <person name="Groussin M."/>
            <person name="Gibbons S.M."/>
            <person name="Avila-Pacheco J."/>
            <person name="Jiang X."/>
            <person name="Kearney S.M."/>
            <person name="Perrotta A.R."/>
            <person name="Berdy B."/>
            <person name="Zhao S."/>
            <person name="Lieberman T.D."/>
            <person name="Swanson P.K."/>
            <person name="Smith M."/>
            <person name="Roesemann S."/>
            <person name="Alexander J.E."/>
            <person name="Rich S.A."/>
            <person name="Livny J."/>
            <person name="Vlamakis H."/>
            <person name="Clish C."/>
            <person name="Bullock K."/>
            <person name="Deik A."/>
            <person name="Scott J."/>
            <person name="Pierce K.A."/>
            <person name="Xavier R.J."/>
            <person name="Alm E.J."/>
        </authorList>
    </citation>
    <scope>NUCLEOTIDE SEQUENCE [LARGE SCALE GENOMIC DNA]</scope>
    <source>
        <strain evidence="2 3">BIOML-A2</strain>
    </source>
</reference>